<proteinExistence type="predicted"/>
<keyword evidence="5" id="KW-1185">Reference proteome</keyword>
<dbReference type="EMBL" id="ML976665">
    <property type="protein sequence ID" value="KAF1976851.1"/>
    <property type="molecule type" value="Genomic_DNA"/>
</dbReference>
<dbReference type="AlphaFoldDB" id="A0A6A5VI15"/>
<feature type="compositionally biased region" description="Basic and acidic residues" evidence="1">
    <location>
        <begin position="144"/>
        <end position="160"/>
    </location>
</feature>
<evidence type="ECO:0000313" key="4">
    <source>
        <dbReference type="EMBL" id="KAF1976851.1"/>
    </source>
</evidence>
<name>A0A6A5VI15_9PLEO</name>
<feature type="region of interest" description="Disordered" evidence="1">
    <location>
        <begin position="111"/>
        <end position="190"/>
    </location>
</feature>
<dbReference type="OrthoDB" id="5425637at2759"/>
<reference evidence="4" key="1">
    <citation type="journal article" date="2020" name="Stud. Mycol.">
        <title>101 Dothideomycetes genomes: a test case for predicting lifestyles and emergence of pathogens.</title>
        <authorList>
            <person name="Haridas S."/>
            <person name="Albert R."/>
            <person name="Binder M."/>
            <person name="Bloem J."/>
            <person name="Labutti K."/>
            <person name="Salamov A."/>
            <person name="Andreopoulos B."/>
            <person name="Baker S."/>
            <person name="Barry K."/>
            <person name="Bills G."/>
            <person name="Bluhm B."/>
            <person name="Cannon C."/>
            <person name="Castanera R."/>
            <person name="Culley D."/>
            <person name="Daum C."/>
            <person name="Ezra D."/>
            <person name="Gonzalez J."/>
            <person name="Henrissat B."/>
            <person name="Kuo A."/>
            <person name="Liang C."/>
            <person name="Lipzen A."/>
            <person name="Lutzoni F."/>
            <person name="Magnuson J."/>
            <person name="Mondo S."/>
            <person name="Nolan M."/>
            <person name="Ohm R."/>
            <person name="Pangilinan J."/>
            <person name="Park H.-J."/>
            <person name="Ramirez L."/>
            <person name="Alfaro M."/>
            <person name="Sun H."/>
            <person name="Tritt A."/>
            <person name="Yoshinaga Y."/>
            <person name="Zwiers L.-H."/>
            <person name="Turgeon B."/>
            <person name="Goodwin S."/>
            <person name="Spatafora J."/>
            <person name="Crous P."/>
            <person name="Grigoriev I."/>
        </authorList>
    </citation>
    <scope>NUCLEOTIDE SEQUENCE</scope>
    <source>
        <strain evidence="4">CBS 107.79</strain>
    </source>
</reference>
<gene>
    <name evidence="4" type="ORF">BU23DRAFT_551286</name>
</gene>
<keyword evidence="3" id="KW-0732">Signal</keyword>
<feature type="transmembrane region" description="Helical" evidence="2">
    <location>
        <begin position="69"/>
        <end position="93"/>
    </location>
</feature>
<evidence type="ECO:0000256" key="3">
    <source>
        <dbReference type="SAM" id="SignalP"/>
    </source>
</evidence>
<dbReference type="Proteomes" id="UP000800036">
    <property type="component" value="Unassembled WGS sequence"/>
</dbReference>
<keyword evidence="2" id="KW-1133">Transmembrane helix</keyword>
<evidence type="ECO:0000256" key="2">
    <source>
        <dbReference type="SAM" id="Phobius"/>
    </source>
</evidence>
<evidence type="ECO:0008006" key="6">
    <source>
        <dbReference type="Google" id="ProtNLM"/>
    </source>
</evidence>
<keyword evidence="2" id="KW-0472">Membrane</keyword>
<feature type="region of interest" description="Disordered" evidence="1">
    <location>
        <begin position="26"/>
        <end position="54"/>
    </location>
</feature>
<organism evidence="4 5">
    <name type="scientific">Bimuria novae-zelandiae CBS 107.79</name>
    <dbReference type="NCBI Taxonomy" id="1447943"/>
    <lineage>
        <taxon>Eukaryota</taxon>
        <taxon>Fungi</taxon>
        <taxon>Dikarya</taxon>
        <taxon>Ascomycota</taxon>
        <taxon>Pezizomycotina</taxon>
        <taxon>Dothideomycetes</taxon>
        <taxon>Pleosporomycetidae</taxon>
        <taxon>Pleosporales</taxon>
        <taxon>Massarineae</taxon>
        <taxon>Didymosphaeriaceae</taxon>
        <taxon>Bimuria</taxon>
    </lineage>
</organism>
<accession>A0A6A5VI15</accession>
<evidence type="ECO:0000256" key="1">
    <source>
        <dbReference type="SAM" id="MobiDB-lite"/>
    </source>
</evidence>
<evidence type="ECO:0000313" key="5">
    <source>
        <dbReference type="Proteomes" id="UP000800036"/>
    </source>
</evidence>
<feature type="compositionally biased region" description="Polar residues" evidence="1">
    <location>
        <begin position="163"/>
        <end position="172"/>
    </location>
</feature>
<keyword evidence="2" id="KW-0812">Transmembrane</keyword>
<feature type="signal peptide" evidence="3">
    <location>
        <begin position="1"/>
        <end position="22"/>
    </location>
</feature>
<sequence length="190" mass="20327">MARTAAAYWLLAGLVLAQKVIAQDSENTDAPAQKPSAGYNGGDDNPVDPSDAGAAGAQKGGFTLSKGGLAAIIVVIALVVVVGVSSAVLFWLAKKRQWDVRQSLRRASRRLTGRSTADLPATKRQNRRTGVRLNSPPAPRRARPGREKDVEKGLQEDPRRGKTTTNITSTFDVETPTPKGWKGMMLPGKK</sequence>
<feature type="chain" id="PRO_5025367484" description="Mid2 domain-containing protein" evidence="3">
    <location>
        <begin position="23"/>
        <end position="190"/>
    </location>
</feature>
<protein>
    <recommendedName>
        <fullName evidence="6">Mid2 domain-containing protein</fullName>
    </recommendedName>
</protein>